<evidence type="ECO:0000313" key="5">
    <source>
        <dbReference type="Proteomes" id="UP000192801"/>
    </source>
</evidence>
<dbReference type="InterPro" id="IPR052336">
    <property type="entry name" value="MlaD_Phospholipid_Transporter"/>
</dbReference>
<feature type="compositionally biased region" description="Pro residues" evidence="1">
    <location>
        <begin position="371"/>
        <end position="382"/>
    </location>
</feature>
<evidence type="ECO:0000256" key="2">
    <source>
        <dbReference type="SAM" id="SignalP"/>
    </source>
</evidence>
<sequence length="402" mass="41558">MRLGALAATASVLAGCAFGGVNSLPLPGTVGHGDGAVIYHVQMANVATLESNSPVLIGDVVVGSVGRTRLDGQHADVEVSLAAGTVVPANVVATIGQTSLLGSMHLSLDPPEGQEPAGRIEPGATIGLNRSSTYPTTEKTLSSLSAVVNTGGLGQVSDIVHNLNAALSGHQESVRSLIGRLDTFVGLLDRQRGDMIASMTALNRLAATLRGQQSVIEDTLRTLPAALDVLLAEKPRFVTALDRLRVFANTATGVVNDTRDDLVRDLTNLQPTVAALADVGDGLVDGLMYATVFPYGQNIVDRGLKGDYLNLFAVADLTVPRLKRTLFSGTRWGLTGAELVPAPGDPGYEWYYTKNPLGVLTGIPPEGSEVPAPPPPIGPPVVLPGGAMRPGQSPQTVPLGGG</sequence>
<dbReference type="PANTHER" id="PTHR33371">
    <property type="entry name" value="INTERMEMBRANE PHOSPHOLIPID TRANSPORT SYSTEM BINDING PROTEIN MLAD-RELATED"/>
    <property type="match status" value="1"/>
</dbReference>
<name>A0A1X0DGB3_9MYCO</name>
<dbReference type="AlphaFoldDB" id="A0A1X0DGB3"/>
<dbReference type="Proteomes" id="UP000192801">
    <property type="component" value="Unassembled WGS sequence"/>
</dbReference>
<evidence type="ECO:0000256" key="1">
    <source>
        <dbReference type="SAM" id="MobiDB-lite"/>
    </source>
</evidence>
<evidence type="ECO:0000259" key="3">
    <source>
        <dbReference type="Pfam" id="PF02470"/>
    </source>
</evidence>
<dbReference type="PROSITE" id="PS51257">
    <property type="entry name" value="PROKAR_LIPOPROTEIN"/>
    <property type="match status" value="1"/>
</dbReference>
<feature type="signal peptide" evidence="2">
    <location>
        <begin position="1"/>
        <end position="19"/>
    </location>
</feature>
<dbReference type="Pfam" id="PF02470">
    <property type="entry name" value="MlaD"/>
    <property type="match status" value="1"/>
</dbReference>
<feature type="chain" id="PRO_5038357112" evidence="2">
    <location>
        <begin position="20"/>
        <end position="402"/>
    </location>
</feature>
<dbReference type="InterPro" id="IPR005693">
    <property type="entry name" value="Mce"/>
</dbReference>
<evidence type="ECO:0000313" key="4">
    <source>
        <dbReference type="EMBL" id="ORA71232.1"/>
    </source>
</evidence>
<dbReference type="NCBIfam" id="TIGR00996">
    <property type="entry name" value="Mtu_fam_mce"/>
    <property type="match status" value="1"/>
</dbReference>
<accession>A0A1X0DGB3</accession>
<dbReference type="InterPro" id="IPR003399">
    <property type="entry name" value="Mce/MlaD"/>
</dbReference>
<keyword evidence="5" id="KW-1185">Reference proteome</keyword>
<dbReference type="PANTHER" id="PTHR33371:SF15">
    <property type="entry name" value="LIPOPROTEIN LPRN"/>
    <property type="match status" value="1"/>
</dbReference>
<dbReference type="GO" id="GO:0005576">
    <property type="term" value="C:extracellular region"/>
    <property type="evidence" value="ECO:0007669"/>
    <property type="project" value="TreeGrafter"/>
</dbReference>
<comment type="caution">
    <text evidence="4">The sequence shown here is derived from an EMBL/GenBank/DDBJ whole genome shotgun (WGS) entry which is preliminary data.</text>
</comment>
<protein>
    <submittedName>
        <fullName evidence="4">Mammalian cell entry protein</fullName>
    </submittedName>
</protein>
<gene>
    <name evidence="4" type="ORF">BST26_08770</name>
</gene>
<dbReference type="STRING" id="444597.BST26_08770"/>
<feature type="region of interest" description="Disordered" evidence="1">
    <location>
        <begin position="365"/>
        <end position="402"/>
    </location>
</feature>
<proteinExistence type="predicted"/>
<reference evidence="4 5" key="1">
    <citation type="submission" date="2016-12" db="EMBL/GenBank/DDBJ databases">
        <title>The new phylogeny of genus Mycobacterium.</title>
        <authorList>
            <person name="Tortoli E."/>
            <person name="Trovato A."/>
            <person name="Cirillo D.M."/>
        </authorList>
    </citation>
    <scope>NUCLEOTIDE SEQUENCE [LARGE SCALE GENOMIC DNA]</scope>
    <source>
        <strain evidence="4 5">DSM 45130</strain>
    </source>
</reference>
<feature type="domain" description="Mce/MlaD" evidence="3">
    <location>
        <begin position="37"/>
        <end position="111"/>
    </location>
</feature>
<organism evidence="4 5">
    <name type="scientific">Mycolicibacterium insubricum</name>
    <dbReference type="NCBI Taxonomy" id="444597"/>
    <lineage>
        <taxon>Bacteria</taxon>
        <taxon>Bacillati</taxon>
        <taxon>Actinomycetota</taxon>
        <taxon>Actinomycetes</taxon>
        <taxon>Mycobacteriales</taxon>
        <taxon>Mycobacteriaceae</taxon>
        <taxon>Mycolicibacterium</taxon>
    </lineage>
</organism>
<keyword evidence="2" id="KW-0732">Signal</keyword>
<dbReference type="EMBL" id="MVHS01000015">
    <property type="protein sequence ID" value="ORA71232.1"/>
    <property type="molecule type" value="Genomic_DNA"/>
</dbReference>